<protein>
    <recommendedName>
        <fullName evidence="7">Major facilitator superfamily (MFS) profile domain-containing protein</fullName>
    </recommendedName>
</protein>
<dbReference type="InterPro" id="IPR036259">
    <property type="entry name" value="MFS_trans_sf"/>
</dbReference>
<dbReference type="FunFam" id="1.20.1250.20:FF:000196">
    <property type="entry name" value="MFS toxin efflux pump (AflT)"/>
    <property type="match status" value="1"/>
</dbReference>
<dbReference type="CDD" id="cd17502">
    <property type="entry name" value="MFS_Azr1_MDR_like"/>
    <property type="match status" value="1"/>
</dbReference>
<feature type="transmembrane region" description="Helical" evidence="6">
    <location>
        <begin position="94"/>
        <end position="112"/>
    </location>
</feature>
<dbReference type="GO" id="GO:0022857">
    <property type="term" value="F:transmembrane transporter activity"/>
    <property type="evidence" value="ECO:0007669"/>
    <property type="project" value="InterPro"/>
</dbReference>
<evidence type="ECO:0000259" key="7">
    <source>
        <dbReference type="PROSITE" id="PS50850"/>
    </source>
</evidence>
<feature type="compositionally biased region" description="Basic and acidic residues" evidence="5">
    <location>
        <begin position="17"/>
        <end position="34"/>
    </location>
</feature>
<feature type="domain" description="Major facilitator superfamily (MFS) profile" evidence="7">
    <location>
        <begin position="59"/>
        <end position="529"/>
    </location>
</feature>
<feature type="region of interest" description="Disordered" evidence="5">
    <location>
        <begin position="1"/>
        <end position="50"/>
    </location>
</feature>
<feature type="transmembrane region" description="Helical" evidence="6">
    <location>
        <begin position="56"/>
        <end position="82"/>
    </location>
</feature>
<evidence type="ECO:0000313" key="8">
    <source>
        <dbReference type="EMBL" id="KAK5170228.1"/>
    </source>
</evidence>
<feature type="transmembrane region" description="Helical" evidence="6">
    <location>
        <begin position="124"/>
        <end position="143"/>
    </location>
</feature>
<name>A0AAV9PEH2_9PEZI</name>
<keyword evidence="2 6" id="KW-0812">Transmembrane</keyword>
<feature type="transmembrane region" description="Helical" evidence="6">
    <location>
        <begin position="339"/>
        <end position="359"/>
    </location>
</feature>
<keyword evidence="4 6" id="KW-0472">Membrane</keyword>
<reference evidence="8 9" key="1">
    <citation type="submission" date="2023-08" db="EMBL/GenBank/DDBJ databases">
        <title>Black Yeasts Isolated from many extreme environments.</title>
        <authorList>
            <person name="Coleine C."/>
            <person name="Stajich J.E."/>
            <person name="Selbmann L."/>
        </authorList>
    </citation>
    <scope>NUCLEOTIDE SEQUENCE [LARGE SCALE GENOMIC DNA]</scope>
    <source>
        <strain evidence="8 9">CCFEE 5935</strain>
    </source>
</reference>
<feature type="transmembrane region" description="Helical" evidence="6">
    <location>
        <begin position="298"/>
        <end position="319"/>
    </location>
</feature>
<feature type="transmembrane region" description="Helical" evidence="6">
    <location>
        <begin position="182"/>
        <end position="204"/>
    </location>
</feature>
<dbReference type="Gene3D" id="1.20.1250.20">
    <property type="entry name" value="MFS general substrate transporter like domains"/>
    <property type="match status" value="2"/>
</dbReference>
<accession>A0AAV9PEH2</accession>
<feature type="compositionally biased region" description="Low complexity" evidence="5">
    <location>
        <begin position="35"/>
        <end position="50"/>
    </location>
</feature>
<evidence type="ECO:0000256" key="3">
    <source>
        <dbReference type="ARBA" id="ARBA00022989"/>
    </source>
</evidence>
<dbReference type="PROSITE" id="PS50850">
    <property type="entry name" value="MFS"/>
    <property type="match status" value="1"/>
</dbReference>
<organism evidence="8 9">
    <name type="scientific">Saxophila tyrrhenica</name>
    <dbReference type="NCBI Taxonomy" id="1690608"/>
    <lineage>
        <taxon>Eukaryota</taxon>
        <taxon>Fungi</taxon>
        <taxon>Dikarya</taxon>
        <taxon>Ascomycota</taxon>
        <taxon>Pezizomycotina</taxon>
        <taxon>Dothideomycetes</taxon>
        <taxon>Dothideomycetidae</taxon>
        <taxon>Mycosphaerellales</taxon>
        <taxon>Extremaceae</taxon>
        <taxon>Saxophila</taxon>
    </lineage>
</organism>
<dbReference type="RefSeq" id="XP_064659426.1">
    <property type="nucleotide sequence ID" value="XM_064802065.1"/>
</dbReference>
<evidence type="ECO:0000256" key="6">
    <source>
        <dbReference type="SAM" id="Phobius"/>
    </source>
</evidence>
<evidence type="ECO:0000313" key="9">
    <source>
        <dbReference type="Proteomes" id="UP001337655"/>
    </source>
</evidence>
<evidence type="ECO:0000256" key="5">
    <source>
        <dbReference type="SAM" id="MobiDB-lite"/>
    </source>
</evidence>
<dbReference type="PANTHER" id="PTHR23501:SF199">
    <property type="entry name" value="MFS EFFLUX TRANSPORTER INPD-RELATED"/>
    <property type="match status" value="1"/>
</dbReference>
<comment type="subcellular location">
    <subcellularLocation>
        <location evidence="1">Membrane</location>
        <topology evidence="1">Multi-pass membrane protein</topology>
    </subcellularLocation>
</comment>
<dbReference type="AlphaFoldDB" id="A0AAV9PEH2"/>
<feature type="transmembrane region" description="Helical" evidence="6">
    <location>
        <begin position="502"/>
        <end position="524"/>
    </location>
</feature>
<feature type="transmembrane region" description="Helical" evidence="6">
    <location>
        <begin position="395"/>
        <end position="418"/>
    </location>
</feature>
<dbReference type="Pfam" id="PF07690">
    <property type="entry name" value="MFS_1"/>
    <property type="match status" value="1"/>
</dbReference>
<dbReference type="InterPro" id="IPR011701">
    <property type="entry name" value="MFS"/>
</dbReference>
<dbReference type="GeneID" id="89926158"/>
<feature type="compositionally biased region" description="Basic and acidic residues" evidence="5">
    <location>
        <begin position="551"/>
        <end position="565"/>
    </location>
</feature>
<dbReference type="InterPro" id="IPR020846">
    <property type="entry name" value="MFS_dom"/>
</dbReference>
<evidence type="ECO:0000256" key="1">
    <source>
        <dbReference type="ARBA" id="ARBA00004141"/>
    </source>
</evidence>
<evidence type="ECO:0000256" key="2">
    <source>
        <dbReference type="ARBA" id="ARBA00022692"/>
    </source>
</evidence>
<feature type="transmembrane region" description="Helical" evidence="6">
    <location>
        <begin position="365"/>
        <end position="383"/>
    </location>
</feature>
<dbReference type="SUPFAM" id="SSF103473">
    <property type="entry name" value="MFS general substrate transporter"/>
    <property type="match status" value="1"/>
</dbReference>
<feature type="transmembrane region" description="Helical" evidence="6">
    <location>
        <begin position="259"/>
        <end position="278"/>
    </location>
</feature>
<evidence type="ECO:0000256" key="4">
    <source>
        <dbReference type="ARBA" id="ARBA00023136"/>
    </source>
</evidence>
<keyword evidence="9" id="KW-1185">Reference proteome</keyword>
<feature type="transmembrane region" description="Helical" evidence="6">
    <location>
        <begin position="224"/>
        <end position="247"/>
    </location>
</feature>
<dbReference type="Proteomes" id="UP001337655">
    <property type="component" value="Unassembled WGS sequence"/>
</dbReference>
<gene>
    <name evidence="8" type="ORF">LTR77_004814</name>
</gene>
<dbReference type="PANTHER" id="PTHR23501">
    <property type="entry name" value="MAJOR FACILITATOR SUPERFAMILY"/>
    <property type="match status" value="1"/>
</dbReference>
<proteinExistence type="predicted"/>
<feature type="compositionally biased region" description="Acidic residues" evidence="5">
    <location>
        <begin position="540"/>
        <end position="550"/>
    </location>
</feature>
<dbReference type="GO" id="GO:0005886">
    <property type="term" value="C:plasma membrane"/>
    <property type="evidence" value="ECO:0007669"/>
    <property type="project" value="TreeGrafter"/>
</dbReference>
<feature type="transmembrane region" description="Helical" evidence="6">
    <location>
        <begin position="149"/>
        <end position="170"/>
    </location>
</feature>
<feature type="region of interest" description="Disordered" evidence="5">
    <location>
        <begin position="530"/>
        <end position="565"/>
    </location>
</feature>
<keyword evidence="3 6" id="KW-1133">Transmembrane helix</keyword>
<sequence length="565" mass="59906">MPSLPWKKSRSSTLTEKQSKDVVDHHDQPTDNKDTTTPSDAPSSPSETTRPTGLRLILLFLSLSLAVLLCALDGTIIATAIPTITAHFDSLDDYSWYNSAFLLTTCAFQLPFGRAYSLVSTKWTFVFAIVVFEVGSAISGAAPTSLALIVGRAVQGLGCSGIFGGAFVIIAETTPLDKRALFNGFLGVNLPLGAVTLFVVALFLPPIGNAKGPIKKDGQTWFQVLLRFDPIGTLILVPSIISLLLALQWGGITYAWSDPVMIGLLVCFGVSILMWVAVQWWMGDDATIPGKVIKQRTVIFASGYMLFGAAAFMVAVYYLPVWFQAIKGASAVQSGINSLALILAVVIASIAAGGAVVLIGYYVPFLLLGTICMSVGAGLLMTLTPSSGKGAWIGYQILFGAGIGMSLEQCSIAVQTVLPEHLVASGTSLAVFARSFGGSISIAIAENVFQQELRERLANTVPGLNLEVISGSGATDLVADVTKATDGNQRIVDEVLREYSGALTQTFLVAVVLSALTGLFALGVEWKSVKKDKKNKKEGEDDSKADDEADAGQKTDDEKKGDAEE</sequence>
<dbReference type="EMBL" id="JAVRRT010000007">
    <property type="protein sequence ID" value="KAK5170228.1"/>
    <property type="molecule type" value="Genomic_DNA"/>
</dbReference>
<comment type="caution">
    <text evidence="8">The sequence shown here is derived from an EMBL/GenBank/DDBJ whole genome shotgun (WGS) entry which is preliminary data.</text>
</comment>